<feature type="region of interest" description="Disordered" evidence="6">
    <location>
        <begin position="1"/>
        <end position="27"/>
    </location>
</feature>
<evidence type="ECO:0000256" key="1">
    <source>
        <dbReference type="ARBA" id="ARBA00000971"/>
    </source>
</evidence>
<dbReference type="InterPro" id="IPR001179">
    <property type="entry name" value="PPIase_FKBP_dom"/>
</dbReference>
<keyword evidence="3 4" id="KW-0413">Isomerase</keyword>
<comment type="similarity">
    <text evidence="5">Belongs to the FKBP-type PPIase family.</text>
</comment>
<evidence type="ECO:0000259" key="8">
    <source>
        <dbReference type="PROSITE" id="PS50059"/>
    </source>
</evidence>
<comment type="caution">
    <text evidence="9">The sequence shown here is derived from an EMBL/GenBank/DDBJ whole genome shotgun (WGS) entry which is preliminary data.</text>
</comment>
<gene>
    <name evidence="9" type="ORF">GCM10022255_097370</name>
</gene>
<comment type="catalytic activity">
    <reaction evidence="1 4 5">
        <text>[protein]-peptidylproline (omega=180) = [protein]-peptidylproline (omega=0)</text>
        <dbReference type="Rhea" id="RHEA:16237"/>
        <dbReference type="Rhea" id="RHEA-COMP:10747"/>
        <dbReference type="Rhea" id="RHEA-COMP:10748"/>
        <dbReference type="ChEBI" id="CHEBI:83833"/>
        <dbReference type="ChEBI" id="CHEBI:83834"/>
        <dbReference type="EC" id="5.2.1.8"/>
    </reaction>
</comment>
<evidence type="ECO:0000256" key="3">
    <source>
        <dbReference type="ARBA" id="ARBA00023235"/>
    </source>
</evidence>
<proteinExistence type="inferred from homology"/>
<feature type="domain" description="PPIase FKBP-type" evidence="8">
    <location>
        <begin position="157"/>
        <end position="243"/>
    </location>
</feature>
<keyword evidence="7" id="KW-0472">Membrane</keyword>
<accession>A0ABP8DQX4</accession>
<reference evidence="10" key="1">
    <citation type="journal article" date="2019" name="Int. J. Syst. Evol. Microbiol.">
        <title>The Global Catalogue of Microorganisms (GCM) 10K type strain sequencing project: providing services to taxonomists for standard genome sequencing and annotation.</title>
        <authorList>
            <consortium name="The Broad Institute Genomics Platform"/>
            <consortium name="The Broad Institute Genome Sequencing Center for Infectious Disease"/>
            <person name="Wu L."/>
            <person name="Ma J."/>
        </authorList>
    </citation>
    <scope>NUCLEOTIDE SEQUENCE [LARGE SCALE GENOMIC DNA]</scope>
    <source>
        <strain evidence="10">JCM 17441</strain>
    </source>
</reference>
<dbReference type="PANTHER" id="PTHR45779:SF7">
    <property type="entry name" value="PEPTIDYLPROLYL ISOMERASE"/>
    <property type="match status" value="1"/>
</dbReference>
<keyword evidence="7" id="KW-0812">Transmembrane</keyword>
<evidence type="ECO:0000313" key="10">
    <source>
        <dbReference type="Proteomes" id="UP001500620"/>
    </source>
</evidence>
<evidence type="ECO:0000256" key="4">
    <source>
        <dbReference type="PROSITE-ProRule" id="PRU00277"/>
    </source>
</evidence>
<keyword evidence="2 4" id="KW-0697">Rotamase</keyword>
<evidence type="ECO:0000256" key="5">
    <source>
        <dbReference type="RuleBase" id="RU003915"/>
    </source>
</evidence>
<dbReference type="Pfam" id="PF00254">
    <property type="entry name" value="FKBP_C"/>
    <property type="match status" value="1"/>
</dbReference>
<evidence type="ECO:0000256" key="2">
    <source>
        <dbReference type="ARBA" id="ARBA00023110"/>
    </source>
</evidence>
<feature type="transmembrane region" description="Helical" evidence="7">
    <location>
        <begin position="55"/>
        <end position="77"/>
    </location>
</feature>
<dbReference type="Proteomes" id="UP001500620">
    <property type="component" value="Unassembled WGS sequence"/>
</dbReference>
<dbReference type="Gene3D" id="3.10.50.40">
    <property type="match status" value="1"/>
</dbReference>
<evidence type="ECO:0000313" key="9">
    <source>
        <dbReference type="EMBL" id="GAA4262067.1"/>
    </source>
</evidence>
<feature type="region of interest" description="Disordered" evidence="6">
    <location>
        <begin position="83"/>
        <end position="104"/>
    </location>
</feature>
<dbReference type="InterPro" id="IPR044609">
    <property type="entry name" value="FKBP2/11"/>
</dbReference>
<evidence type="ECO:0000256" key="7">
    <source>
        <dbReference type="SAM" id="Phobius"/>
    </source>
</evidence>
<dbReference type="PANTHER" id="PTHR45779">
    <property type="entry name" value="PEPTIDYLPROLYL ISOMERASE"/>
    <property type="match status" value="1"/>
</dbReference>
<organism evidence="9 10">
    <name type="scientific">Dactylosporangium darangshiense</name>
    <dbReference type="NCBI Taxonomy" id="579108"/>
    <lineage>
        <taxon>Bacteria</taxon>
        <taxon>Bacillati</taxon>
        <taxon>Actinomycetota</taxon>
        <taxon>Actinomycetes</taxon>
        <taxon>Micromonosporales</taxon>
        <taxon>Micromonosporaceae</taxon>
        <taxon>Dactylosporangium</taxon>
    </lineage>
</organism>
<dbReference type="InterPro" id="IPR046357">
    <property type="entry name" value="PPIase_dom_sf"/>
</dbReference>
<dbReference type="EMBL" id="BAABAT010000049">
    <property type="protein sequence ID" value="GAA4262067.1"/>
    <property type="molecule type" value="Genomic_DNA"/>
</dbReference>
<dbReference type="PROSITE" id="PS50059">
    <property type="entry name" value="FKBP_PPIASE"/>
    <property type="match status" value="1"/>
</dbReference>
<dbReference type="SUPFAM" id="SSF54534">
    <property type="entry name" value="FKBP-like"/>
    <property type="match status" value="1"/>
</dbReference>
<name>A0ABP8DQX4_9ACTN</name>
<keyword evidence="7" id="KW-1133">Transmembrane helix</keyword>
<keyword evidence="10" id="KW-1185">Reference proteome</keyword>
<protein>
    <recommendedName>
        <fullName evidence="5">Peptidyl-prolyl cis-trans isomerase</fullName>
        <ecNumber evidence="5">5.2.1.8</ecNumber>
    </recommendedName>
</protein>
<evidence type="ECO:0000256" key="6">
    <source>
        <dbReference type="SAM" id="MobiDB-lite"/>
    </source>
</evidence>
<dbReference type="EC" id="5.2.1.8" evidence="5"/>
<sequence length="243" mass="24096">MSYLVPVSERVTGPQRPAAPSRPGSGTALLTKAEKRAAAKAAKERAVAAAKRRRVMAIVGAAVAVVAVIGLVVWLSVRSDGPATDSTASSATGATATGAAPTAGATVAPTTAAFPPVPAGADPALSTKPVVKAGTGTVSKLAVTTLVEGKGAATQTGQQITVNYVGVTYADGKEFDASWNHSQAFTFALGGNVIPGWNQGLVGVKVGSRVQLDIPAALAYGDNPGGGQPAGALRFVVDVLAVS</sequence>